<evidence type="ECO:0000313" key="4">
    <source>
        <dbReference type="EMBL" id="CAL6062926.1"/>
    </source>
</evidence>
<sequence length="189" mass="21735">MIYECTTCPGGGISELTYESPHVRKQLVVQETRSMKFFKFWNTQPDKHVQMHNYSRTAQQLGFSAGLRNPLHLKQSRRSSRHNSCRQMRFFPFSVNRLGYKPIQIRHRCSRRRECASLGRAVRHSTFQLEVTFCSWEIVGMNRSGAGLLKPLFSKSPPAPAGRSVCVFRNESNPPFCGVSNYLPLHTQN</sequence>
<evidence type="ECO:0000313" key="2">
    <source>
        <dbReference type="EMBL" id="CAI9916179.1"/>
    </source>
</evidence>
<reference evidence="2" key="1">
    <citation type="submission" date="2023-06" db="EMBL/GenBank/DDBJ databases">
        <authorList>
            <person name="Kurt Z."/>
        </authorList>
    </citation>
    <scope>NUCLEOTIDE SEQUENCE</scope>
</reference>
<reference evidence="3 5" key="2">
    <citation type="submission" date="2024-07" db="EMBL/GenBank/DDBJ databases">
        <authorList>
            <person name="Akdeniz Z."/>
        </authorList>
    </citation>
    <scope>NUCLEOTIDE SEQUENCE [LARGE SCALE GENOMIC DNA]</scope>
</reference>
<dbReference type="Proteomes" id="UP001642409">
    <property type="component" value="Unassembled WGS sequence"/>
</dbReference>
<organism evidence="2">
    <name type="scientific">Hexamita inflata</name>
    <dbReference type="NCBI Taxonomy" id="28002"/>
    <lineage>
        <taxon>Eukaryota</taxon>
        <taxon>Metamonada</taxon>
        <taxon>Diplomonadida</taxon>
        <taxon>Hexamitidae</taxon>
        <taxon>Hexamitinae</taxon>
        <taxon>Hexamita</taxon>
    </lineage>
</organism>
<evidence type="ECO:0000313" key="3">
    <source>
        <dbReference type="EMBL" id="CAL6062923.1"/>
    </source>
</evidence>
<evidence type="ECO:0000313" key="5">
    <source>
        <dbReference type="Proteomes" id="UP001642409"/>
    </source>
</evidence>
<name>A0AA86TE37_9EUKA</name>
<dbReference type="AlphaFoldDB" id="A0AA86TE37"/>
<evidence type="ECO:0000313" key="1">
    <source>
        <dbReference type="EMBL" id="CAI9916176.1"/>
    </source>
</evidence>
<dbReference type="EMBL" id="CATOUU010000094">
    <property type="protein sequence ID" value="CAI9916176.1"/>
    <property type="molecule type" value="Genomic_DNA"/>
</dbReference>
<protein>
    <submittedName>
        <fullName evidence="3">Hypothetical_protein</fullName>
    </submittedName>
</protein>
<keyword evidence="5" id="KW-1185">Reference proteome</keyword>
<accession>A0AA86TE37</accession>
<dbReference type="EMBL" id="CAXDID020000242">
    <property type="protein sequence ID" value="CAL6062923.1"/>
    <property type="molecule type" value="Genomic_DNA"/>
</dbReference>
<gene>
    <name evidence="1" type="ORF">HINF_LOCUS3821</name>
    <name evidence="2" type="ORF">HINF_LOCUS3824</name>
    <name evidence="3" type="ORF">HINF_LOCUS50488</name>
    <name evidence="4" type="ORF">HINF_LOCUS50491</name>
</gene>
<comment type="caution">
    <text evidence="2">The sequence shown here is derived from an EMBL/GenBank/DDBJ whole genome shotgun (WGS) entry which is preliminary data.</text>
</comment>
<dbReference type="EMBL" id="CATOUU010000094">
    <property type="protein sequence ID" value="CAI9916179.1"/>
    <property type="molecule type" value="Genomic_DNA"/>
</dbReference>
<dbReference type="EMBL" id="CAXDID020000242">
    <property type="protein sequence ID" value="CAL6062926.1"/>
    <property type="molecule type" value="Genomic_DNA"/>
</dbReference>
<proteinExistence type="predicted"/>